<gene>
    <name evidence="1" type="ORF">PAXRUDRAFT_78192</name>
</gene>
<reference evidence="2" key="2">
    <citation type="submission" date="2015-01" db="EMBL/GenBank/DDBJ databases">
        <title>Evolutionary Origins and Diversification of the Mycorrhizal Mutualists.</title>
        <authorList>
            <consortium name="DOE Joint Genome Institute"/>
            <consortium name="Mycorrhizal Genomics Consortium"/>
            <person name="Kohler A."/>
            <person name="Kuo A."/>
            <person name="Nagy L.G."/>
            <person name="Floudas D."/>
            <person name="Copeland A."/>
            <person name="Barry K.W."/>
            <person name="Cichocki N."/>
            <person name="Veneault-Fourrey C."/>
            <person name="LaButti K."/>
            <person name="Lindquist E.A."/>
            <person name="Lipzen A."/>
            <person name="Lundell T."/>
            <person name="Morin E."/>
            <person name="Murat C."/>
            <person name="Riley R."/>
            <person name="Ohm R."/>
            <person name="Sun H."/>
            <person name="Tunlid A."/>
            <person name="Henrissat B."/>
            <person name="Grigoriev I.V."/>
            <person name="Hibbett D.S."/>
            <person name="Martin F."/>
        </authorList>
    </citation>
    <scope>NUCLEOTIDE SEQUENCE [LARGE SCALE GENOMIC DNA]</scope>
    <source>
        <strain evidence="2">Ve08.2h10</strain>
    </source>
</reference>
<sequence>MSTSQIDILLDLWAAMLLKYGNRSPFAHHHHLYKTIDSTSLGDIKWQNFSVSSTGDIPTTNPPVWMQQRYEVWFQDPCLVAHKILSNHSFAENVDFQPFREYSTEGNVRQFQDFMSGDWVWDQA</sequence>
<dbReference type="EMBL" id="KN828071">
    <property type="protein sequence ID" value="KIK75501.1"/>
    <property type="molecule type" value="Genomic_DNA"/>
</dbReference>
<dbReference type="AlphaFoldDB" id="A0A0D0CWN9"/>
<organism evidence="1 2">
    <name type="scientific">Paxillus rubicundulus Ve08.2h10</name>
    <dbReference type="NCBI Taxonomy" id="930991"/>
    <lineage>
        <taxon>Eukaryota</taxon>
        <taxon>Fungi</taxon>
        <taxon>Dikarya</taxon>
        <taxon>Basidiomycota</taxon>
        <taxon>Agaricomycotina</taxon>
        <taxon>Agaricomycetes</taxon>
        <taxon>Agaricomycetidae</taxon>
        <taxon>Boletales</taxon>
        <taxon>Paxilineae</taxon>
        <taxon>Paxillaceae</taxon>
        <taxon>Paxillus</taxon>
    </lineage>
</organism>
<dbReference type="HOGENOM" id="CLU_006344_7_2_1"/>
<feature type="non-terminal residue" evidence="1">
    <location>
        <position position="124"/>
    </location>
</feature>
<evidence type="ECO:0000313" key="2">
    <source>
        <dbReference type="Proteomes" id="UP000054538"/>
    </source>
</evidence>
<proteinExistence type="predicted"/>
<reference evidence="1 2" key="1">
    <citation type="submission" date="2014-04" db="EMBL/GenBank/DDBJ databases">
        <authorList>
            <consortium name="DOE Joint Genome Institute"/>
            <person name="Kuo A."/>
            <person name="Kohler A."/>
            <person name="Jargeat P."/>
            <person name="Nagy L.G."/>
            <person name="Floudas D."/>
            <person name="Copeland A."/>
            <person name="Barry K.W."/>
            <person name="Cichocki N."/>
            <person name="Veneault-Fourrey C."/>
            <person name="LaButti K."/>
            <person name="Lindquist E.A."/>
            <person name="Lipzen A."/>
            <person name="Lundell T."/>
            <person name="Morin E."/>
            <person name="Murat C."/>
            <person name="Sun H."/>
            <person name="Tunlid A."/>
            <person name="Henrissat B."/>
            <person name="Grigoriev I.V."/>
            <person name="Hibbett D.S."/>
            <person name="Martin F."/>
            <person name="Nordberg H.P."/>
            <person name="Cantor M.N."/>
            <person name="Hua S.X."/>
        </authorList>
    </citation>
    <scope>NUCLEOTIDE SEQUENCE [LARGE SCALE GENOMIC DNA]</scope>
    <source>
        <strain evidence="1 2">Ve08.2h10</strain>
    </source>
</reference>
<evidence type="ECO:0000313" key="1">
    <source>
        <dbReference type="EMBL" id="KIK75501.1"/>
    </source>
</evidence>
<dbReference type="Pfam" id="PF18759">
    <property type="entry name" value="Plavaka"/>
    <property type="match status" value="1"/>
</dbReference>
<accession>A0A0D0CWN9</accession>
<dbReference type="InterPro" id="IPR041078">
    <property type="entry name" value="Plavaka"/>
</dbReference>
<keyword evidence="2" id="KW-1185">Reference proteome</keyword>
<dbReference type="InParanoid" id="A0A0D0CWN9"/>
<dbReference type="Proteomes" id="UP000054538">
    <property type="component" value="Unassembled WGS sequence"/>
</dbReference>
<protein>
    <submittedName>
        <fullName evidence="1">Unplaced genomic scaffold scaffold_3249, whole genome shotgun sequence</fullName>
    </submittedName>
</protein>
<dbReference type="OrthoDB" id="3199698at2759"/>
<name>A0A0D0CWN9_9AGAM</name>